<dbReference type="Gene3D" id="1.50.10.100">
    <property type="entry name" value="Chondroitin AC/alginate lyase"/>
    <property type="match status" value="1"/>
</dbReference>
<evidence type="ECO:0000256" key="3">
    <source>
        <dbReference type="ARBA" id="ARBA00022764"/>
    </source>
</evidence>
<dbReference type="Gene3D" id="2.70.98.70">
    <property type="match status" value="1"/>
</dbReference>
<keyword evidence="3" id="KW-0574">Periplasm</keyword>
<keyword evidence="2" id="KW-0732">Signal</keyword>
<sequence length="613" mass="70973">MIKSLLSEYGVGWTANRSLYTAKLKIMTNFSCTERLFEKKVSVKRVDIFDFELDTIKDFLSTLSKEKQQSIIAVADKATNGIINGFSSVELDYGYPINWHLNPLTGYESRKDLKWFKLPDFDKKIGDIKVIWEASRLTHFLYFGRAYLITNDKKYYTAFSNQLEDWLKSNPYSYGSNYKCGQESTLRMINALIAYSVFREFGLITKKDKKHICEIVEGSYKKVLSNFFYAHKCIKNNHTFTEILGMIIGAWCSEDNARIRKAYKLMDQEIVNQFFPDGGFNQYSFNYHRFTLQILEALFKISEKTGIQITETERIKKSILLLYHVQAENGDVPNYGSNDGALIFPLSTCGYRDFRPVLNTMYGLISGKKLYEKGPYDEELLWFFGSADLPVEKITPKSIAFDYTGFYVLRHEKGFLMTCLQDYGSRPAHMDQLHIDLWHKGINILCDSGTYSYASELGKELSSTIGHNTVKIPSIEQMNKRGAFLVTDWTKREQFTHSEFEFKGKVSSQNGYSHSRKVIRLQNGYLIKDKVTGESEVCEFVFNTPCDVRVNENGFILLRNNHKIASIDIEGDIDITESFRSLYYMRKEKINRVRVIQSMQNGICHAKYEISLY</sequence>
<reference evidence="7" key="2">
    <citation type="submission" date="2024-06" db="EMBL/GenBank/DDBJ databases">
        <authorList>
            <person name="Petrova K.O."/>
            <person name="Toshchakov S.V."/>
            <person name="Boltjanskaja Y.V."/>
            <person name="Kevbrin V.V."/>
        </authorList>
    </citation>
    <scope>NUCLEOTIDE SEQUENCE</scope>
    <source>
        <strain evidence="7">Z-710</strain>
    </source>
</reference>
<proteinExistence type="predicted"/>
<dbReference type="GO" id="GO:0042597">
    <property type="term" value="C:periplasmic space"/>
    <property type="evidence" value="ECO:0007669"/>
    <property type="project" value="UniProtKB-SubCell"/>
</dbReference>
<dbReference type="RefSeq" id="WP_353894432.1">
    <property type="nucleotide sequence ID" value="NZ_CP159485.1"/>
</dbReference>
<evidence type="ECO:0000313" key="7">
    <source>
        <dbReference type="EMBL" id="XCI29884.1"/>
    </source>
</evidence>
<dbReference type="Pfam" id="PF16889">
    <property type="entry name" value="Hepar_II_III_N"/>
    <property type="match status" value="1"/>
</dbReference>
<dbReference type="PANTHER" id="PTHR39210">
    <property type="entry name" value="HEPARIN-SULFATE LYASE"/>
    <property type="match status" value="1"/>
</dbReference>
<feature type="domain" description="Heparinase II/III-like C-terminal" evidence="5">
    <location>
        <begin position="395"/>
        <end position="597"/>
    </location>
</feature>
<dbReference type="AlphaFoldDB" id="A0AAU8HWW7"/>
<dbReference type="InterPro" id="IPR012480">
    <property type="entry name" value="Hepar_II_III_C"/>
</dbReference>
<evidence type="ECO:0000259" key="6">
    <source>
        <dbReference type="Pfam" id="PF16889"/>
    </source>
</evidence>
<organism evidence="7">
    <name type="scientific">Proteinivorax hydrogeniformans</name>
    <dbReference type="NCBI Taxonomy" id="1826727"/>
    <lineage>
        <taxon>Bacteria</taxon>
        <taxon>Bacillati</taxon>
        <taxon>Bacillota</taxon>
        <taxon>Clostridia</taxon>
        <taxon>Eubacteriales</taxon>
        <taxon>Proteinivoracaceae</taxon>
        <taxon>Proteinivorax</taxon>
    </lineage>
</organism>
<feature type="domain" description="Heparin-sulfate lyase N-terminal" evidence="6">
    <location>
        <begin position="71"/>
        <end position="308"/>
    </location>
</feature>
<gene>
    <name evidence="7" type="ORF">PRVXH_001235</name>
</gene>
<dbReference type="InterPro" id="IPR008929">
    <property type="entry name" value="Chondroitin_lyas"/>
</dbReference>
<dbReference type="InterPro" id="IPR031680">
    <property type="entry name" value="Hepar_II_III_N"/>
</dbReference>
<comment type="subcellular location">
    <subcellularLocation>
        <location evidence="1">Periplasm</location>
    </subcellularLocation>
</comment>
<dbReference type="Pfam" id="PF07940">
    <property type="entry name" value="Hepar_II_III_C"/>
    <property type="match status" value="1"/>
</dbReference>
<evidence type="ECO:0000256" key="2">
    <source>
        <dbReference type="ARBA" id="ARBA00022729"/>
    </source>
</evidence>
<evidence type="ECO:0000256" key="4">
    <source>
        <dbReference type="ARBA" id="ARBA00023239"/>
    </source>
</evidence>
<evidence type="ECO:0000259" key="5">
    <source>
        <dbReference type="Pfam" id="PF07940"/>
    </source>
</evidence>
<name>A0AAU8HWW7_9FIRM</name>
<protein>
    <submittedName>
        <fullName evidence="7">Heparinase II/III family protein</fullName>
    </submittedName>
</protein>
<reference evidence="7" key="1">
    <citation type="journal article" date="2018" name="Antonie Van Leeuwenhoek">
        <title>Proteinivorax hydrogeniformans sp. nov., an anaerobic, haloalkaliphilic bacterium fermenting proteinaceous compounds with high hydrogen production.</title>
        <authorList>
            <person name="Boltyanskaya Y."/>
            <person name="Detkova E."/>
            <person name="Pimenov N."/>
            <person name="Kevbrin V."/>
        </authorList>
    </citation>
    <scope>NUCLEOTIDE SEQUENCE</scope>
    <source>
        <strain evidence="7">Z-710</strain>
    </source>
</reference>
<dbReference type="PANTHER" id="PTHR39210:SF1">
    <property type="entry name" value="HEPARIN-SULFATE LYASE"/>
    <property type="match status" value="1"/>
</dbReference>
<evidence type="ECO:0000256" key="1">
    <source>
        <dbReference type="ARBA" id="ARBA00004418"/>
    </source>
</evidence>
<dbReference type="GO" id="GO:0016829">
    <property type="term" value="F:lyase activity"/>
    <property type="evidence" value="ECO:0007669"/>
    <property type="project" value="UniProtKB-KW"/>
</dbReference>
<dbReference type="EMBL" id="CP159485">
    <property type="protein sequence ID" value="XCI29884.1"/>
    <property type="molecule type" value="Genomic_DNA"/>
</dbReference>
<dbReference type="SUPFAM" id="SSF48230">
    <property type="entry name" value="Chondroitin AC/alginate lyase"/>
    <property type="match status" value="1"/>
</dbReference>
<keyword evidence="4" id="KW-0456">Lyase</keyword>
<accession>A0AAU8HWW7</accession>